<proteinExistence type="predicted"/>
<evidence type="ECO:0000313" key="2">
    <source>
        <dbReference type="EMBL" id="QTR02616.1"/>
    </source>
</evidence>
<dbReference type="AlphaFoldDB" id="A0A8T8HVW1"/>
<dbReference type="EMBL" id="CP072788">
    <property type="protein sequence ID" value="QTR02616.1"/>
    <property type="molecule type" value="Genomic_DNA"/>
</dbReference>
<dbReference type="InterPro" id="IPR021527">
    <property type="entry name" value="DUF2795"/>
</dbReference>
<dbReference type="Proteomes" id="UP001195724">
    <property type="component" value="Unassembled WGS sequence"/>
</dbReference>
<gene>
    <name evidence="2" type="ORF">J7S33_26590</name>
    <name evidence="1" type="ORF">JOE68_005131</name>
</gene>
<keyword evidence="4" id="KW-1185">Reference proteome</keyword>
<accession>A0A8T8HVW1</accession>
<name>A0A8T8HVW1_9PSEU</name>
<dbReference type="EMBL" id="JAFBCL010000001">
    <property type="protein sequence ID" value="MBM7814266.1"/>
    <property type="molecule type" value="Genomic_DNA"/>
</dbReference>
<reference evidence="1 4" key="1">
    <citation type="submission" date="2021-01" db="EMBL/GenBank/DDBJ databases">
        <title>Sequencing the genomes of 1000 actinobacteria strains.</title>
        <authorList>
            <person name="Klenk H.-P."/>
        </authorList>
    </citation>
    <scope>NUCLEOTIDE SEQUENCE [LARGE SCALE GENOMIC DNA]</scope>
    <source>
        <strain evidence="1 4">DSM 44581</strain>
    </source>
</reference>
<sequence length="66" mass="6980">MSATARDDVQRCLEGVGFPASRDDLLDAAIRRGDPTAVQALREIPEAEYASLADVVRAVAPDGPGR</sequence>
<organism evidence="2 3">
    <name type="scientific">Saccharothrix algeriensis</name>
    <dbReference type="NCBI Taxonomy" id="173560"/>
    <lineage>
        <taxon>Bacteria</taxon>
        <taxon>Bacillati</taxon>
        <taxon>Actinomycetota</taxon>
        <taxon>Actinomycetes</taxon>
        <taxon>Pseudonocardiales</taxon>
        <taxon>Pseudonocardiaceae</taxon>
        <taxon>Saccharothrix</taxon>
    </lineage>
</organism>
<evidence type="ECO:0000313" key="1">
    <source>
        <dbReference type="EMBL" id="MBM7814266.1"/>
    </source>
</evidence>
<reference evidence="2" key="2">
    <citation type="submission" date="2021-04" db="EMBL/GenBank/DDBJ databases">
        <title>Saccharothrix algeriensis WGS.</title>
        <authorList>
            <person name="Stuskova K."/>
            <person name="Hakalova E."/>
            <person name="Tebbal A.B."/>
            <person name="Eichmeier A."/>
        </authorList>
    </citation>
    <scope>NUCLEOTIDE SEQUENCE</scope>
    <source>
        <strain evidence="2">NRRL B-24137</strain>
    </source>
</reference>
<evidence type="ECO:0000313" key="3">
    <source>
        <dbReference type="Proteomes" id="UP000671828"/>
    </source>
</evidence>
<dbReference type="Proteomes" id="UP000671828">
    <property type="component" value="Chromosome"/>
</dbReference>
<evidence type="ECO:0000313" key="4">
    <source>
        <dbReference type="Proteomes" id="UP001195724"/>
    </source>
</evidence>
<dbReference type="RefSeq" id="WP_204844829.1">
    <property type="nucleotide sequence ID" value="NZ_JAFBCL010000001.1"/>
</dbReference>
<protein>
    <submittedName>
        <fullName evidence="2">DUF2795 domain-containing protein</fullName>
    </submittedName>
</protein>
<dbReference type="Pfam" id="PF11387">
    <property type="entry name" value="DUF2795"/>
    <property type="match status" value="1"/>
</dbReference>